<keyword evidence="3" id="KW-1185">Reference proteome</keyword>
<gene>
    <name evidence="2" type="ORF">Ate02nite_65220</name>
</gene>
<dbReference type="RefSeq" id="WP_239147872.1">
    <property type="nucleotide sequence ID" value="NZ_BOMY01000042.1"/>
</dbReference>
<evidence type="ECO:0000313" key="2">
    <source>
        <dbReference type="EMBL" id="GIF23792.1"/>
    </source>
</evidence>
<organism evidence="2 3">
    <name type="scientific">Paractinoplanes tereljensis</name>
    <dbReference type="NCBI Taxonomy" id="571912"/>
    <lineage>
        <taxon>Bacteria</taxon>
        <taxon>Bacillati</taxon>
        <taxon>Actinomycetota</taxon>
        <taxon>Actinomycetes</taxon>
        <taxon>Micromonosporales</taxon>
        <taxon>Micromonosporaceae</taxon>
        <taxon>Paractinoplanes</taxon>
    </lineage>
</organism>
<protein>
    <submittedName>
        <fullName evidence="2">Uncharacterized protein</fullName>
    </submittedName>
</protein>
<accession>A0A919NU35</accession>
<evidence type="ECO:0000313" key="3">
    <source>
        <dbReference type="Proteomes" id="UP000623608"/>
    </source>
</evidence>
<name>A0A919NU35_9ACTN</name>
<proteinExistence type="predicted"/>
<sequence>MPDTLYDFTKCERRAAARAYRQLPLRDRRDAFRQASHGQPHPDPAVAAEEGARLPHLRRPDGLGERSCCE</sequence>
<reference evidence="2" key="1">
    <citation type="submission" date="2021-01" db="EMBL/GenBank/DDBJ databases">
        <title>Whole genome shotgun sequence of Actinoplanes tereljensis NBRC 105297.</title>
        <authorList>
            <person name="Komaki H."/>
            <person name="Tamura T."/>
        </authorList>
    </citation>
    <scope>NUCLEOTIDE SEQUENCE</scope>
    <source>
        <strain evidence="2">NBRC 105297</strain>
    </source>
</reference>
<dbReference type="Proteomes" id="UP000623608">
    <property type="component" value="Unassembled WGS sequence"/>
</dbReference>
<dbReference type="AlphaFoldDB" id="A0A919NU35"/>
<feature type="compositionally biased region" description="Basic and acidic residues" evidence="1">
    <location>
        <begin position="50"/>
        <end position="70"/>
    </location>
</feature>
<feature type="region of interest" description="Disordered" evidence="1">
    <location>
        <begin position="27"/>
        <end position="70"/>
    </location>
</feature>
<dbReference type="EMBL" id="BOMY01000042">
    <property type="protein sequence ID" value="GIF23792.1"/>
    <property type="molecule type" value="Genomic_DNA"/>
</dbReference>
<comment type="caution">
    <text evidence="2">The sequence shown here is derived from an EMBL/GenBank/DDBJ whole genome shotgun (WGS) entry which is preliminary data.</text>
</comment>
<evidence type="ECO:0000256" key="1">
    <source>
        <dbReference type="SAM" id="MobiDB-lite"/>
    </source>
</evidence>